<dbReference type="SMART" id="SM00156">
    <property type="entry name" value="PP2Ac"/>
    <property type="match status" value="1"/>
</dbReference>
<dbReference type="EMBL" id="CAJJDP010000044">
    <property type="protein sequence ID" value="CAD8164055.1"/>
    <property type="molecule type" value="Genomic_DNA"/>
</dbReference>
<comment type="similarity">
    <text evidence="4">Belongs to the PPP phosphatase family.</text>
</comment>
<dbReference type="GO" id="GO:0046872">
    <property type="term" value="F:metal ion binding"/>
    <property type="evidence" value="ECO:0007669"/>
    <property type="project" value="UniProtKB-KW"/>
</dbReference>
<protein>
    <recommendedName>
        <fullName evidence="4">Serine/threonine-protein phosphatase</fullName>
        <ecNumber evidence="4">3.1.3.16</ecNumber>
    </recommendedName>
</protein>
<keyword evidence="8" id="KW-1185">Reference proteome</keyword>
<reference evidence="7" key="1">
    <citation type="submission" date="2021-01" db="EMBL/GenBank/DDBJ databases">
        <authorList>
            <consortium name="Genoscope - CEA"/>
            <person name="William W."/>
        </authorList>
    </citation>
    <scope>NUCLEOTIDE SEQUENCE</scope>
</reference>
<dbReference type="Proteomes" id="UP000683925">
    <property type="component" value="Unassembled WGS sequence"/>
</dbReference>
<keyword evidence="3" id="KW-0464">Manganese</keyword>
<evidence type="ECO:0000256" key="1">
    <source>
        <dbReference type="ARBA" id="ARBA00022723"/>
    </source>
</evidence>
<gene>
    <name evidence="7" type="ORF">POCTA_138.1.T0440164</name>
</gene>
<name>A0A8S1UHR9_PAROT</name>
<dbReference type="Pfam" id="PF00149">
    <property type="entry name" value="Metallophos"/>
    <property type="match status" value="1"/>
</dbReference>
<accession>A0A8S1UHR9</accession>
<feature type="compositionally biased region" description="Polar residues" evidence="5">
    <location>
        <begin position="806"/>
        <end position="819"/>
    </location>
</feature>
<sequence length="858" mass="99125">MDIDKQLEILRNGRCLCERDTHLICELAKEILIEESNVVQVQTPAIVCGDIHGQYFDLLELFKCGGQLPEKRYVFNGDYVNRGHHSVETFLYLLCLKIKYPKEIILLRGNHESIAATQVYGLYDEVRSKFGNLYAWQYFSEVFNYLPLCALIDQRVFCVHGGLSPQINNIDQIRVIDRRTAKDYEGPISDLLWSDPDEDLEGWAVNNRGAGYQFGRKVVDQFSHINGLILIARSHQLVMEGYKYQFNKKLVTVWSAPNYCYRCGNKGCILVLDENLEQSFQLFRESPESSQGLFPSNIAPSLLDYQSAGQGQLLKYIQTLREAEQNSILHKLQKYDIKQLYHVYQQFKAKIVQMTPQETIRCLEFDQKDEEIGYTTISEGKLAIVMSAQQNISLLDIQLPSHKCLLQLHCERIWSLQNVIKQRCGMCLPILIFIMTTNINHDMITCLFQEKNHFGLQEDQIFFIQQDNLPLFSMEGQILFSNESQIFDDCIGDGYIFLNQSVLDTMKFLGITILHLCSIENVLCKFGDPLWIGAFIRNQLYLSAKCVPKRSIDENLGIIVNQSSSGLQYKEYDEISYSDLVKKDKNGSLANPDGVIGQILCSLDYALELCCNYKNHILSNFHIRQKKCTYFDYITSSLIKPMSQSNALKFELTFYQAIPYCPIQSFGLFRVKREYEYAPILNPPSENKDTIHTARQAYMRRDQKWMSQIGFDVNSEFEISPKLTYFGEGLEEATKKQIKNKLQMPLILHSEKQIRTVRVNSVHNQQPQSSPNKYSSQTVNNQSFVQQKMSIHQSLNHLKQPIANSLVTPTNNQSFQLSGRRSIDQKPSRQTDYYHRPNLNQLNTPLFQVPNTYYLPKK</sequence>
<feature type="compositionally biased region" description="Basic and acidic residues" evidence="5">
    <location>
        <begin position="821"/>
        <end position="830"/>
    </location>
</feature>
<comment type="catalytic activity">
    <reaction evidence="4">
        <text>O-phospho-L-threonyl-[protein] + H2O = L-threonyl-[protein] + phosphate</text>
        <dbReference type="Rhea" id="RHEA:47004"/>
        <dbReference type="Rhea" id="RHEA-COMP:11060"/>
        <dbReference type="Rhea" id="RHEA-COMP:11605"/>
        <dbReference type="ChEBI" id="CHEBI:15377"/>
        <dbReference type="ChEBI" id="CHEBI:30013"/>
        <dbReference type="ChEBI" id="CHEBI:43474"/>
        <dbReference type="ChEBI" id="CHEBI:61977"/>
        <dbReference type="EC" id="3.1.3.16"/>
    </reaction>
</comment>
<feature type="region of interest" description="Disordered" evidence="5">
    <location>
        <begin position="806"/>
        <end position="830"/>
    </location>
</feature>
<evidence type="ECO:0000313" key="8">
    <source>
        <dbReference type="Proteomes" id="UP000683925"/>
    </source>
</evidence>
<proteinExistence type="inferred from homology"/>
<evidence type="ECO:0000259" key="6">
    <source>
        <dbReference type="PROSITE" id="PS00125"/>
    </source>
</evidence>
<comment type="caution">
    <text evidence="7">The sequence shown here is derived from an EMBL/GenBank/DDBJ whole genome shotgun (WGS) entry which is preliminary data.</text>
</comment>
<organism evidence="7 8">
    <name type="scientific">Paramecium octaurelia</name>
    <dbReference type="NCBI Taxonomy" id="43137"/>
    <lineage>
        <taxon>Eukaryota</taxon>
        <taxon>Sar</taxon>
        <taxon>Alveolata</taxon>
        <taxon>Ciliophora</taxon>
        <taxon>Intramacronucleata</taxon>
        <taxon>Oligohymenophorea</taxon>
        <taxon>Peniculida</taxon>
        <taxon>Parameciidae</taxon>
        <taxon>Paramecium</taxon>
    </lineage>
</organism>
<dbReference type="GO" id="GO:0004722">
    <property type="term" value="F:protein serine/threonine phosphatase activity"/>
    <property type="evidence" value="ECO:0007669"/>
    <property type="project" value="UniProtKB-EC"/>
</dbReference>
<dbReference type="PROSITE" id="PS00125">
    <property type="entry name" value="SER_THR_PHOSPHATASE"/>
    <property type="match status" value="1"/>
</dbReference>
<dbReference type="InterPro" id="IPR006186">
    <property type="entry name" value="Ser/Thr-sp_prot-phosphatase"/>
</dbReference>
<dbReference type="FunFam" id="3.90.550.10:FF:000301">
    <property type="entry name" value="Uncharacterized protein"/>
    <property type="match status" value="1"/>
</dbReference>
<dbReference type="AlphaFoldDB" id="A0A8S1UHR9"/>
<dbReference type="OrthoDB" id="532420at2759"/>
<dbReference type="EC" id="3.1.3.16" evidence="4"/>
<evidence type="ECO:0000256" key="2">
    <source>
        <dbReference type="ARBA" id="ARBA00022801"/>
    </source>
</evidence>
<feature type="domain" description="Serine/threonine specific protein phosphatases" evidence="6">
    <location>
        <begin position="107"/>
        <end position="112"/>
    </location>
</feature>
<evidence type="ECO:0000256" key="3">
    <source>
        <dbReference type="ARBA" id="ARBA00023211"/>
    </source>
</evidence>
<evidence type="ECO:0000256" key="4">
    <source>
        <dbReference type="RuleBase" id="RU004273"/>
    </source>
</evidence>
<dbReference type="InterPro" id="IPR047129">
    <property type="entry name" value="PPA2-like"/>
</dbReference>
<evidence type="ECO:0000313" key="7">
    <source>
        <dbReference type="EMBL" id="CAD8164055.1"/>
    </source>
</evidence>
<keyword evidence="1" id="KW-0479">Metal-binding</keyword>
<dbReference type="InterPro" id="IPR004843">
    <property type="entry name" value="Calcineurin-like_PHP"/>
</dbReference>
<dbReference type="OMA" id="INHDMIT"/>
<dbReference type="PANTHER" id="PTHR45619">
    <property type="entry name" value="SERINE/THREONINE-PROTEIN PHOSPHATASE PP2A-RELATED"/>
    <property type="match status" value="1"/>
</dbReference>
<evidence type="ECO:0000256" key="5">
    <source>
        <dbReference type="SAM" id="MobiDB-lite"/>
    </source>
</evidence>
<keyword evidence="2 4" id="KW-0378">Hydrolase</keyword>